<name>A0A7X6R2H1_9NOCA</name>
<keyword evidence="2" id="KW-1185">Reference proteome</keyword>
<proteinExistence type="predicted"/>
<reference evidence="1 2" key="1">
    <citation type="submission" date="2020-04" db="EMBL/GenBank/DDBJ databases">
        <title>MicrobeNet Type strains.</title>
        <authorList>
            <person name="Nicholson A.C."/>
        </authorList>
    </citation>
    <scope>NUCLEOTIDE SEQUENCE [LARGE SCALE GENOMIC DNA]</scope>
    <source>
        <strain evidence="1 2">DSM 44956</strain>
    </source>
</reference>
<evidence type="ECO:0000313" key="1">
    <source>
        <dbReference type="EMBL" id="NKY26246.1"/>
    </source>
</evidence>
<evidence type="ECO:0000313" key="2">
    <source>
        <dbReference type="Proteomes" id="UP000540698"/>
    </source>
</evidence>
<comment type="caution">
    <text evidence="1">The sequence shown here is derived from an EMBL/GenBank/DDBJ whole genome shotgun (WGS) entry which is preliminary data.</text>
</comment>
<dbReference type="Proteomes" id="UP000540698">
    <property type="component" value="Unassembled WGS sequence"/>
</dbReference>
<dbReference type="AlphaFoldDB" id="A0A7X6R2H1"/>
<dbReference type="RefSeq" id="WP_062977013.1">
    <property type="nucleotide sequence ID" value="NZ_JAAXOS010000004.1"/>
</dbReference>
<organism evidence="1 2">
    <name type="scientific">Nocardia gamkensis</name>
    <dbReference type="NCBI Taxonomy" id="352869"/>
    <lineage>
        <taxon>Bacteria</taxon>
        <taxon>Bacillati</taxon>
        <taxon>Actinomycetota</taxon>
        <taxon>Actinomycetes</taxon>
        <taxon>Mycobacteriales</taxon>
        <taxon>Nocardiaceae</taxon>
        <taxon>Nocardia</taxon>
    </lineage>
</organism>
<accession>A0A7X6R2H1</accession>
<protein>
    <submittedName>
        <fullName evidence="1">Uncharacterized protein</fullName>
    </submittedName>
</protein>
<dbReference type="EMBL" id="JAAXOS010000004">
    <property type="protein sequence ID" value="NKY26246.1"/>
    <property type="molecule type" value="Genomic_DNA"/>
</dbReference>
<gene>
    <name evidence="1" type="ORF">HGB38_08450</name>
</gene>
<sequence length="308" mass="33836">MPFDGDIDDLFELWSSELGDLYSTWNLTNVQFGAGARPGSPASHDDAALEASSPKPYKPEGLGAGIDAVQMIDAAAQHLNGLRALVHSRAMALAPWPIARAICEHVAHAVWLLEPDIAPEARMARRWMARLAGAQRLRFLARNGSKPQQRAAKEIRDSIREQLLLRFPDTDVEWNDPAEHPLPPWQIAGESYPTFGQQTRLLSKFGAINVASLYDTLSLSSHPNIITLTMAVEPVDAGGYLKMNYRTDPEDWSATIQLAGDLLHVAANAACGYLHGQTDHLTDWYHRYRTQPPPTGAATDTDTSVPTV</sequence>